<keyword evidence="2" id="KW-1185">Reference proteome</keyword>
<dbReference type="AlphaFoldDB" id="A0A1B8HTI7"/>
<dbReference type="EMBL" id="LZEY01000001">
    <property type="protein sequence ID" value="OBU13207.1"/>
    <property type="molecule type" value="Genomic_DNA"/>
</dbReference>
<name>A0A1B8HTI7_9GAMM</name>
<gene>
    <name evidence="1" type="ORF">AYY18_00095</name>
</gene>
<reference evidence="2" key="1">
    <citation type="submission" date="2016-06" db="EMBL/GenBank/DDBJ databases">
        <authorList>
            <person name="Butler K."/>
        </authorList>
    </citation>
    <scope>NUCLEOTIDE SEQUENCE [LARGE SCALE GENOMIC DNA]</scope>
    <source>
        <strain evidence="2">GCSL-Mp20</strain>
    </source>
</reference>
<accession>A0A1B8HTI7</accession>
<comment type="caution">
    <text evidence="1">The sequence shown here is derived from an EMBL/GenBank/DDBJ whole genome shotgun (WGS) entry which is preliminary data.</text>
</comment>
<sequence>MYHTILRINISVEIMVNLYQITERPYRNITNPFVIRKKSRKSASDARNYSGYKKAAGEDRQGMLINYVTRVAERSQHPAF</sequence>
<evidence type="ECO:0000313" key="2">
    <source>
        <dbReference type="Proteomes" id="UP000092377"/>
    </source>
</evidence>
<protein>
    <submittedName>
        <fullName evidence="1">Uncharacterized protein</fullName>
    </submittedName>
</protein>
<evidence type="ECO:0000313" key="1">
    <source>
        <dbReference type="EMBL" id="OBU13207.1"/>
    </source>
</evidence>
<proteinExistence type="predicted"/>
<dbReference type="Proteomes" id="UP000092377">
    <property type="component" value="Unassembled WGS sequence"/>
</dbReference>
<organism evidence="1 2">
    <name type="scientific">Morganella psychrotolerans</name>
    <dbReference type="NCBI Taxonomy" id="368603"/>
    <lineage>
        <taxon>Bacteria</taxon>
        <taxon>Pseudomonadati</taxon>
        <taxon>Pseudomonadota</taxon>
        <taxon>Gammaproteobacteria</taxon>
        <taxon>Enterobacterales</taxon>
        <taxon>Morganellaceae</taxon>
        <taxon>Morganella</taxon>
    </lineage>
</organism>